<keyword evidence="12" id="KW-0446">Lipid-binding</keyword>
<gene>
    <name evidence="20" type="ORF">BGT96224_2313</name>
    <name evidence="21" type="ORF">BGT96224V2_LOCUS4914</name>
</gene>
<dbReference type="PANTHER" id="PTHR46378">
    <property type="entry name" value="STEROL REGULATORY ELEMENT-BINDING PROTEIN CLEAVAGE-ACTIVATING PROTEIN"/>
    <property type="match status" value="1"/>
</dbReference>
<evidence type="ECO:0000256" key="3">
    <source>
        <dbReference type="ARBA" id="ARBA00007410"/>
    </source>
</evidence>
<dbReference type="PANTHER" id="PTHR46378:SF1">
    <property type="entry name" value="STEROL REGULATORY ELEMENT-BINDING PROTEIN CLEAVAGE-ACTIVATING PROTEIN"/>
    <property type="match status" value="1"/>
</dbReference>
<keyword evidence="8" id="KW-0256">Endoplasmic reticulum</keyword>
<keyword evidence="5" id="KW-0853">WD repeat</keyword>
<dbReference type="AlphaFoldDB" id="A0A061HE10"/>
<dbReference type="EMBL" id="UIGY01000141">
    <property type="protein sequence ID" value="SUZ11743.1"/>
    <property type="molecule type" value="Genomic_DNA"/>
</dbReference>
<feature type="domain" description="SSD" evidence="19">
    <location>
        <begin position="286"/>
        <end position="444"/>
    </location>
</feature>
<dbReference type="GO" id="GO:0045540">
    <property type="term" value="P:regulation of cholesterol biosynthetic process"/>
    <property type="evidence" value="ECO:0007669"/>
    <property type="project" value="TreeGrafter"/>
</dbReference>
<name>A0A061HE10_BLUGR</name>
<dbReference type="InterPro" id="IPR019775">
    <property type="entry name" value="WD40_repeat_CS"/>
</dbReference>
<evidence type="ECO:0000313" key="22">
    <source>
        <dbReference type="Proteomes" id="UP000053110"/>
    </source>
</evidence>
<feature type="transmembrane region" description="Helical" evidence="18">
    <location>
        <begin position="616"/>
        <end position="637"/>
    </location>
</feature>
<keyword evidence="6 18" id="KW-0812">Transmembrane</keyword>
<proteinExistence type="inferred from homology"/>
<keyword evidence="7" id="KW-0677">Repeat</keyword>
<reference evidence="21" key="3">
    <citation type="submission" date="2018-07" db="EMBL/GenBank/DDBJ databases">
        <authorList>
            <person name="Quirk P.G."/>
            <person name="Krulwich T.A."/>
        </authorList>
    </citation>
    <scope>NUCLEOTIDE SEQUENCE</scope>
    <source>
        <strain evidence="21">96224</strain>
    </source>
</reference>
<accession>A0A061HE10</accession>
<evidence type="ECO:0000259" key="19">
    <source>
        <dbReference type="PROSITE" id="PS50156"/>
    </source>
</evidence>
<evidence type="ECO:0000256" key="4">
    <source>
        <dbReference type="ARBA" id="ARBA00019541"/>
    </source>
</evidence>
<feature type="transmembrane region" description="Helical" evidence="18">
    <location>
        <begin position="40"/>
        <end position="61"/>
    </location>
</feature>
<evidence type="ECO:0000256" key="8">
    <source>
        <dbReference type="ARBA" id="ARBA00022824"/>
    </source>
</evidence>
<dbReference type="SUPFAM" id="SSF50978">
    <property type="entry name" value="WD40 repeat-like"/>
    <property type="match status" value="1"/>
</dbReference>
<dbReference type="GO" id="GO:0008202">
    <property type="term" value="P:steroid metabolic process"/>
    <property type="evidence" value="ECO:0007669"/>
    <property type="project" value="UniProtKB-KW"/>
</dbReference>
<keyword evidence="9 18" id="KW-1133">Transmembrane helix</keyword>
<reference evidence="22" key="1">
    <citation type="journal article" date="2013" name="Nat. Genet.">
        <title>The wheat powdery mildew genome shows the unique evolution of an obligate biotroph.</title>
        <authorList>
            <person name="Wicker T."/>
            <person name="Oberhaensli S."/>
            <person name="Parlange F."/>
            <person name="Buchmann J.P."/>
            <person name="Shatalina M."/>
            <person name="Roffler S."/>
            <person name="Ben-David R."/>
            <person name="Dolezel J."/>
            <person name="Simkova H."/>
            <person name="Schulze-Lefert P."/>
            <person name="Spanu P.D."/>
            <person name="Bruggmann R."/>
            <person name="Amselem J."/>
            <person name="Quesneville H."/>
            <person name="Ver Loren van Themaat E."/>
            <person name="Paape T."/>
            <person name="Shimizu K.K."/>
            <person name="Keller B."/>
        </authorList>
    </citation>
    <scope>NUCLEOTIDE SEQUENCE [LARGE SCALE GENOMIC DNA]</scope>
    <source>
        <strain evidence="22">96224</strain>
    </source>
</reference>
<evidence type="ECO:0000313" key="21">
    <source>
        <dbReference type="EMBL" id="SUZ11743.1"/>
    </source>
</evidence>
<dbReference type="InterPro" id="IPR015943">
    <property type="entry name" value="WD40/YVTN_repeat-like_dom_sf"/>
</dbReference>
<dbReference type="Pfam" id="PF12349">
    <property type="entry name" value="Sterol-sensing"/>
    <property type="match status" value="1"/>
</dbReference>
<feature type="transmembrane region" description="Helical" evidence="18">
    <location>
        <begin position="415"/>
        <end position="442"/>
    </location>
</feature>
<feature type="transmembrane region" description="Helical" evidence="18">
    <location>
        <begin position="288"/>
        <end position="305"/>
    </location>
</feature>
<dbReference type="GO" id="GO:0000139">
    <property type="term" value="C:Golgi membrane"/>
    <property type="evidence" value="ECO:0007669"/>
    <property type="project" value="UniProtKB-SubCell"/>
</dbReference>
<dbReference type="InterPro" id="IPR053958">
    <property type="entry name" value="HMGCR/SNAP/NPC1-like_SSD"/>
</dbReference>
<organism evidence="21">
    <name type="scientific">Blumeria graminis f. sp. tritici 96224</name>
    <dbReference type="NCBI Taxonomy" id="1268274"/>
    <lineage>
        <taxon>Eukaryota</taxon>
        <taxon>Fungi</taxon>
        <taxon>Dikarya</taxon>
        <taxon>Ascomycota</taxon>
        <taxon>Pezizomycotina</taxon>
        <taxon>Leotiomycetes</taxon>
        <taxon>Erysiphales</taxon>
        <taxon>Erysiphaceae</taxon>
        <taxon>Blumeria</taxon>
    </lineage>
</organism>
<evidence type="ECO:0000256" key="1">
    <source>
        <dbReference type="ARBA" id="ARBA00004477"/>
    </source>
</evidence>
<evidence type="ECO:0000256" key="9">
    <source>
        <dbReference type="ARBA" id="ARBA00022989"/>
    </source>
</evidence>
<evidence type="ECO:0000256" key="5">
    <source>
        <dbReference type="ARBA" id="ARBA00022574"/>
    </source>
</evidence>
<dbReference type="Proteomes" id="UP000053110">
    <property type="component" value="Unassembled WGS sequence"/>
</dbReference>
<evidence type="ECO:0000256" key="14">
    <source>
        <dbReference type="ARBA" id="ARBA00023180"/>
    </source>
</evidence>
<keyword evidence="14" id="KW-0325">Glycoprotein</keyword>
<evidence type="ECO:0000256" key="16">
    <source>
        <dbReference type="ARBA" id="ARBA00023329"/>
    </source>
</evidence>
<dbReference type="GO" id="GO:0005789">
    <property type="term" value="C:endoplasmic reticulum membrane"/>
    <property type="evidence" value="ECO:0007669"/>
    <property type="project" value="UniProtKB-SubCell"/>
</dbReference>
<reference evidence="20" key="2">
    <citation type="submission" date="2013-01" db="EMBL/GenBank/DDBJ databases">
        <title>The wheat powdery mildew genome reveals unique evolution of an obligate biotroph.</title>
        <authorList>
            <person name="Oberhaensli S."/>
            <person name="Wicker T."/>
            <person name="Keller B."/>
        </authorList>
    </citation>
    <scope>NUCLEOTIDE SEQUENCE</scope>
    <source>
        <strain evidence="20">96224</strain>
    </source>
</reference>
<protein>
    <recommendedName>
        <fullName evidence="4">Sterol regulatory element-binding protein cleavage-activating protein</fullName>
    </recommendedName>
</protein>
<evidence type="ECO:0000256" key="13">
    <source>
        <dbReference type="ARBA" id="ARBA00023136"/>
    </source>
</evidence>
<evidence type="ECO:0000313" key="20">
    <source>
        <dbReference type="EMBL" id="EPQ63534.1"/>
    </source>
</evidence>
<dbReference type="PROSITE" id="PS00678">
    <property type="entry name" value="WD_REPEATS_1"/>
    <property type="match status" value="1"/>
</dbReference>
<dbReference type="EMBL" id="KE375109">
    <property type="protein sequence ID" value="EPQ63534.1"/>
    <property type="molecule type" value="Genomic_DNA"/>
</dbReference>
<evidence type="ECO:0000256" key="6">
    <source>
        <dbReference type="ARBA" id="ARBA00022692"/>
    </source>
</evidence>
<evidence type="ECO:0000256" key="2">
    <source>
        <dbReference type="ARBA" id="ARBA00004653"/>
    </source>
</evidence>
<comment type="subcellular location">
    <subcellularLocation>
        <location evidence="17">Cytoplasmic vesicle</location>
        <location evidence="17">COPII-coated vesicle membrane</location>
    </subcellularLocation>
    <subcellularLocation>
        <location evidence="1">Endoplasmic reticulum membrane</location>
        <topology evidence="1">Multi-pass membrane protein</topology>
    </subcellularLocation>
    <subcellularLocation>
        <location evidence="2">Golgi apparatus membrane</location>
        <topology evidence="2">Multi-pass membrane protein</topology>
    </subcellularLocation>
</comment>
<dbReference type="Gene3D" id="2.130.10.10">
    <property type="entry name" value="YVTN repeat-like/Quinoprotein amine dehydrogenase"/>
    <property type="match status" value="1"/>
</dbReference>
<sequence>MIWYLLYPFRGTTDAPVLDHRHPIRHAFTRYGHNTAHHPIITLVTSIVAAAILIFPFPFLYTNDFTNGSSNLPHHVWTSAQPFEGPATTSADVVMRSVWVHGSYMKALESNVFQRALEIQDYLLGPTVDFDPRRPVDKIDTEYPMLDLTTEARDKLHAINGLSDKSWFFHSPLQYWSCSMEKIKSDKDILTTINQSARQATSLNVTLRHSIVFSGKRFEDHRIVAADALVITLIHMLDSPVGRQWERKAEELALKRSKKWHLYPEDGRSLSNTLYEFRFQPLSLQDDLFLGAAYGLTLIYFFLSLSKLRAIRTELGLIIAIIVQIAISIMASFTVCAVFKVDLSKIPREAYPLVVLTVGLENMFRLINAVITTRSEDSTAVRIGEALGKTSHVALAGVCQNLAILWVLSRGVYPQITAFCTFAAVALTFDFFFLLTFFAAVLSIDLRRMELGDALNRAVSQHHLIVPSRHPTRQAWTDAILNGQAPFPTRTAGTVVMISFVLMAQWHFFDNESLLQTASRLFCLVKLNTEISPLASSLPAVDIHQARTPTAWLRMQDHETAHEVIKVVKPHANSYIARVYDPLVFVVNGSDRTPNELGVRTFLPAAYDFAKHKFGVFLFTIVITVVAVSLLLNYLLWDEIIDSDEENRHDDEPLISIINLSRGHALDIALLKTSKDGILATVGLDRWVRIWNIRKKITSYVINDEEEPVDPFPVLALAIDTNSNWIAILSAKDKLLLWNIPERRWGPSMHVQLCEHAPAGFYFGHNKAALINPILLIRRNGLMSELNVSEREEKKIQISPGPLLSVHLHAEKYLATPNPPLKIFSISKKGSIHLTSQTKTGWSSSCIEVPEPNIGEKFISILPVQNLSLLFGVRMSSVELIDLSNLTVVRTFPTKAIQRNSLRVFHSTRRRSQCGSPELCSLVIAYTCVDTGSCLMHIYLPQIEGDSICSSEYCQSRKCSNIVWRETREHQFEIENPGQWEALQSGYLIGIRKREARSQVKEDLPHALHADFRRRGIRFSRKFTDNAPHSPPEQDLWEVWAISARGERYAQPLCGPTEQDHLLIGSLGPMQVMGRYSVAVGLGNMVKVISVGKVKFDCDENLSDDATFAAMAVTRRRRPNLSKRKSR</sequence>
<keyword evidence="11" id="KW-0443">Lipid metabolism</keyword>
<evidence type="ECO:0000256" key="10">
    <source>
        <dbReference type="ARBA" id="ARBA00023034"/>
    </source>
</evidence>
<evidence type="ECO:0000256" key="12">
    <source>
        <dbReference type="ARBA" id="ARBA00023121"/>
    </source>
</evidence>
<evidence type="ECO:0000256" key="15">
    <source>
        <dbReference type="ARBA" id="ARBA00023221"/>
    </source>
</evidence>
<evidence type="ECO:0000256" key="17">
    <source>
        <dbReference type="ARBA" id="ARBA00049643"/>
    </source>
</evidence>
<dbReference type="GO" id="GO:0012507">
    <property type="term" value="C:ER to Golgi transport vesicle membrane"/>
    <property type="evidence" value="ECO:0007669"/>
    <property type="project" value="UniProtKB-SubCell"/>
</dbReference>
<evidence type="ECO:0000256" key="7">
    <source>
        <dbReference type="ARBA" id="ARBA00022737"/>
    </source>
</evidence>
<dbReference type="GO" id="GO:0032933">
    <property type="term" value="P:SREBP signaling pathway"/>
    <property type="evidence" value="ECO:0007669"/>
    <property type="project" value="InterPro"/>
</dbReference>
<dbReference type="InterPro" id="IPR030225">
    <property type="entry name" value="SCAP"/>
</dbReference>
<keyword evidence="10" id="KW-0333">Golgi apparatus</keyword>
<keyword evidence="16" id="KW-0968">Cytoplasmic vesicle</keyword>
<feature type="non-terminal residue" evidence="21">
    <location>
        <position position="1127"/>
    </location>
</feature>
<dbReference type="OrthoDB" id="1914839at2759"/>
<dbReference type="InterPro" id="IPR000731">
    <property type="entry name" value="SSD"/>
</dbReference>
<keyword evidence="15" id="KW-0753">Steroid metabolism</keyword>
<dbReference type="InterPro" id="IPR036322">
    <property type="entry name" value="WD40_repeat_dom_sf"/>
</dbReference>
<evidence type="ECO:0000256" key="11">
    <source>
        <dbReference type="ARBA" id="ARBA00023098"/>
    </source>
</evidence>
<dbReference type="PROSITE" id="PS50156">
    <property type="entry name" value="SSD"/>
    <property type="match status" value="1"/>
</dbReference>
<evidence type="ECO:0000256" key="18">
    <source>
        <dbReference type="SAM" id="Phobius"/>
    </source>
</evidence>
<keyword evidence="13 18" id="KW-0472">Membrane</keyword>
<feature type="transmembrane region" description="Helical" evidence="18">
    <location>
        <begin position="317"/>
        <end position="341"/>
    </location>
</feature>
<dbReference type="GO" id="GO:0032936">
    <property type="term" value="C:SREBP-SCAP complex"/>
    <property type="evidence" value="ECO:0007669"/>
    <property type="project" value="TreeGrafter"/>
</dbReference>
<dbReference type="HOGENOM" id="CLU_004183_0_0_1"/>
<dbReference type="GO" id="GO:0032934">
    <property type="term" value="F:sterol binding"/>
    <property type="evidence" value="ECO:0007669"/>
    <property type="project" value="InterPro"/>
</dbReference>
<comment type="similarity">
    <text evidence="3">Belongs to the WD repeat SCAP family.</text>
</comment>